<organism evidence="1 2">
    <name type="scientific">Lupinus luteus</name>
    <name type="common">European yellow lupine</name>
    <dbReference type="NCBI Taxonomy" id="3873"/>
    <lineage>
        <taxon>Eukaryota</taxon>
        <taxon>Viridiplantae</taxon>
        <taxon>Streptophyta</taxon>
        <taxon>Embryophyta</taxon>
        <taxon>Tracheophyta</taxon>
        <taxon>Spermatophyta</taxon>
        <taxon>Magnoliopsida</taxon>
        <taxon>eudicotyledons</taxon>
        <taxon>Gunneridae</taxon>
        <taxon>Pentapetalae</taxon>
        <taxon>rosids</taxon>
        <taxon>fabids</taxon>
        <taxon>Fabales</taxon>
        <taxon>Fabaceae</taxon>
        <taxon>Papilionoideae</taxon>
        <taxon>50 kb inversion clade</taxon>
        <taxon>genistoids sensu lato</taxon>
        <taxon>core genistoids</taxon>
        <taxon>Genisteae</taxon>
        <taxon>Lupinus</taxon>
    </lineage>
</organism>
<evidence type="ECO:0000313" key="1">
    <source>
        <dbReference type="EMBL" id="CAL0313725.1"/>
    </source>
</evidence>
<dbReference type="CDD" id="cd09272">
    <property type="entry name" value="RNase_HI_RT_Ty1"/>
    <property type="match status" value="1"/>
</dbReference>
<dbReference type="PANTHER" id="PTHR11439">
    <property type="entry name" value="GAG-POL-RELATED RETROTRANSPOSON"/>
    <property type="match status" value="1"/>
</dbReference>
<gene>
    <name evidence="1" type="ORF">LLUT_LOCUS14785</name>
</gene>
<dbReference type="AlphaFoldDB" id="A0AAV1WWD4"/>
<protein>
    <submittedName>
        <fullName evidence="1">Uncharacterized protein</fullName>
    </submittedName>
</protein>
<dbReference type="EMBL" id="CAXHTB010000010">
    <property type="protein sequence ID" value="CAL0313725.1"/>
    <property type="molecule type" value="Genomic_DNA"/>
</dbReference>
<sequence length="148" mass="16384">MTNPNQSHMIAAKRIMRYLKGTMNHGIMFPNQTEVSEPCFVGYSDSDWCGDKEDRESTSGYVFSMFGAPISWSSKKQDVVALSTCEAEYIAACNAAHQGLWLTSLIAELKCGELGKFELRVDNKSAINLAKNPVSMEDANTLKQSFIS</sequence>
<keyword evidence="2" id="KW-1185">Reference proteome</keyword>
<comment type="caution">
    <text evidence="1">The sequence shown here is derived from an EMBL/GenBank/DDBJ whole genome shotgun (WGS) entry which is preliminary data.</text>
</comment>
<proteinExistence type="predicted"/>
<dbReference type="Proteomes" id="UP001497480">
    <property type="component" value="Unassembled WGS sequence"/>
</dbReference>
<evidence type="ECO:0000313" key="2">
    <source>
        <dbReference type="Proteomes" id="UP001497480"/>
    </source>
</evidence>
<name>A0AAV1WWD4_LUPLU</name>
<reference evidence="1 2" key="1">
    <citation type="submission" date="2024-03" db="EMBL/GenBank/DDBJ databases">
        <authorList>
            <person name="Martinez-Hernandez J."/>
        </authorList>
    </citation>
    <scope>NUCLEOTIDE SEQUENCE [LARGE SCALE GENOMIC DNA]</scope>
</reference>
<accession>A0AAV1WWD4</accession>
<dbReference type="PANTHER" id="PTHR11439:SF515">
    <property type="entry name" value="GAG-POL POLYPROTEIN"/>
    <property type="match status" value="1"/>
</dbReference>